<evidence type="ECO:0000313" key="10">
    <source>
        <dbReference type="EMBL" id="MBA8813599.1"/>
    </source>
</evidence>
<evidence type="ECO:0000256" key="6">
    <source>
        <dbReference type="HAMAP-Rule" id="MF_01877"/>
    </source>
</evidence>
<dbReference type="OrthoDB" id="9809084at2"/>
<dbReference type="Proteomes" id="UP000321154">
    <property type="component" value="Unassembled WGS sequence"/>
</dbReference>
<comment type="catalytic activity">
    <reaction evidence="6">
        <text>cytidine(1402) in 16S rRNA + S-adenosyl-L-methionine = 2'-O-methylcytidine(1402) in 16S rRNA + S-adenosyl-L-homocysteine + H(+)</text>
        <dbReference type="Rhea" id="RHEA:42924"/>
        <dbReference type="Rhea" id="RHEA-COMP:10285"/>
        <dbReference type="Rhea" id="RHEA-COMP:10286"/>
        <dbReference type="ChEBI" id="CHEBI:15378"/>
        <dbReference type="ChEBI" id="CHEBI:57856"/>
        <dbReference type="ChEBI" id="CHEBI:59789"/>
        <dbReference type="ChEBI" id="CHEBI:74495"/>
        <dbReference type="ChEBI" id="CHEBI:82748"/>
        <dbReference type="EC" id="2.1.1.198"/>
    </reaction>
</comment>
<dbReference type="PIRSF" id="PIRSF005917">
    <property type="entry name" value="MTase_YraL"/>
    <property type="match status" value="1"/>
</dbReference>
<keyword evidence="3 6" id="KW-0489">Methyltransferase</keyword>
<dbReference type="PANTHER" id="PTHR46111:SF1">
    <property type="entry name" value="RIBOSOMAL RNA SMALL SUBUNIT METHYLTRANSFERASE I"/>
    <property type="match status" value="1"/>
</dbReference>
<proteinExistence type="inferred from homology"/>
<comment type="similarity">
    <text evidence="6">Belongs to the methyltransferase superfamily. RsmI family.</text>
</comment>
<keyword evidence="11" id="KW-1185">Reference proteome</keyword>
<reference evidence="9 11" key="1">
    <citation type="submission" date="2019-07" db="EMBL/GenBank/DDBJ databases">
        <title>Whole genome shotgun sequence of Frigoribacterium faeni NBRC 103066.</title>
        <authorList>
            <person name="Hosoyama A."/>
            <person name="Uohara A."/>
            <person name="Ohji S."/>
            <person name="Ichikawa N."/>
        </authorList>
    </citation>
    <scope>NUCLEOTIDE SEQUENCE [LARGE SCALE GENOMIC DNA]</scope>
    <source>
        <strain evidence="9 11">NBRC 103066</strain>
    </source>
</reference>
<evidence type="ECO:0000313" key="11">
    <source>
        <dbReference type="Proteomes" id="UP000321154"/>
    </source>
</evidence>
<comment type="caution">
    <text evidence="10">The sequence shown here is derived from an EMBL/GenBank/DDBJ whole genome shotgun (WGS) entry which is preliminary data.</text>
</comment>
<dbReference type="NCBIfam" id="TIGR00096">
    <property type="entry name" value="16S rRNA (cytidine(1402)-2'-O)-methyltransferase"/>
    <property type="match status" value="1"/>
</dbReference>
<dbReference type="EMBL" id="BJUV01000029">
    <property type="protein sequence ID" value="GEK84162.1"/>
    <property type="molecule type" value="Genomic_DNA"/>
</dbReference>
<dbReference type="InterPro" id="IPR053910">
    <property type="entry name" value="RsmI_HTH"/>
</dbReference>
<dbReference type="InterPro" id="IPR014776">
    <property type="entry name" value="4pyrrole_Mease_sub2"/>
</dbReference>
<keyword evidence="2 6" id="KW-0698">rRNA processing</keyword>
<dbReference type="Proteomes" id="UP000522688">
    <property type="component" value="Unassembled WGS sequence"/>
</dbReference>
<evidence type="ECO:0000259" key="8">
    <source>
        <dbReference type="Pfam" id="PF23016"/>
    </source>
</evidence>
<dbReference type="GO" id="GO:0005737">
    <property type="term" value="C:cytoplasm"/>
    <property type="evidence" value="ECO:0007669"/>
    <property type="project" value="UniProtKB-SubCell"/>
</dbReference>
<dbReference type="Gene3D" id="3.40.1010.10">
    <property type="entry name" value="Cobalt-precorrin-4 Transmethylase, Domain 1"/>
    <property type="match status" value="1"/>
</dbReference>
<dbReference type="CDD" id="cd11648">
    <property type="entry name" value="RsmI"/>
    <property type="match status" value="1"/>
</dbReference>
<dbReference type="InterPro" id="IPR014777">
    <property type="entry name" value="4pyrrole_Mease_sub1"/>
</dbReference>
<feature type="domain" description="RsmI HTH" evidence="8">
    <location>
        <begin position="237"/>
        <end position="270"/>
    </location>
</feature>
<feature type="domain" description="Tetrapyrrole methylase" evidence="7">
    <location>
        <begin position="1"/>
        <end position="203"/>
    </location>
</feature>
<comment type="subcellular location">
    <subcellularLocation>
        <location evidence="6">Cytoplasm</location>
    </subcellularLocation>
</comment>
<sequence length="275" mass="28918">MIVLAATPIGNLGDASRRLIETLSNAEVVAAEDTRTAIHLMRALGVENRPRLIALHEHNEREKAAEVVELARAADVVVLTDAGMPAISDPGFPLVEAAAAAGVTVTAIPGPSAVLTALAVSGLPTDRFSFEGFLPRKQGDRLRVLGALADERRTMVFFESPHRLADSLGDLVTALGEGRRAVVCRELTKLHEEVRRGTAAELAAWAAEGVRGEICIVVEGAPERIVDLAAGLAQVQSLVADGTRLKEAAADVAAATGLSKRDLYQAALAARPPRP</sequence>
<dbReference type="Pfam" id="PF00590">
    <property type="entry name" value="TP_methylase"/>
    <property type="match status" value="1"/>
</dbReference>
<keyword evidence="4 6" id="KW-0808">Transferase</keyword>
<dbReference type="InterPro" id="IPR008189">
    <property type="entry name" value="rRNA_ssu_MeTfrase_I"/>
</dbReference>
<dbReference type="GO" id="GO:0070677">
    <property type="term" value="F:rRNA (cytosine-2'-O-)-methyltransferase activity"/>
    <property type="evidence" value="ECO:0007669"/>
    <property type="project" value="UniProtKB-UniRule"/>
</dbReference>
<gene>
    <name evidence="6 9" type="primary">rsmI</name>
    <name evidence="10" type="ORF">FB463_001848</name>
    <name evidence="9" type="ORF">FFA01_24710</name>
</gene>
<dbReference type="PANTHER" id="PTHR46111">
    <property type="entry name" value="RIBOSOMAL RNA SMALL SUBUNIT METHYLTRANSFERASE I"/>
    <property type="match status" value="1"/>
</dbReference>
<keyword evidence="1 6" id="KW-0963">Cytoplasm</keyword>
<dbReference type="Gene3D" id="3.30.950.10">
    <property type="entry name" value="Methyltransferase, Cobalt-precorrin-4 Transmethylase, Domain 2"/>
    <property type="match status" value="1"/>
</dbReference>
<accession>A0A7W3PJB9</accession>
<dbReference type="RefSeq" id="WP_146856499.1">
    <property type="nucleotide sequence ID" value="NZ_BAAAHR010000008.1"/>
</dbReference>
<comment type="function">
    <text evidence="6">Catalyzes the 2'-O-methylation of the ribose of cytidine 1402 (C1402) in 16S rRNA.</text>
</comment>
<dbReference type="HAMAP" id="MF_01877">
    <property type="entry name" value="16SrRNA_methyltr_I"/>
    <property type="match status" value="1"/>
</dbReference>
<protein>
    <recommendedName>
        <fullName evidence="6">Ribosomal RNA small subunit methyltransferase I</fullName>
        <ecNumber evidence="6">2.1.1.198</ecNumber>
    </recommendedName>
    <alternativeName>
        <fullName evidence="6">16S rRNA 2'-O-ribose C1402 methyltransferase</fullName>
    </alternativeName>
    <alternativeName>
        <fullName evidence="6">rRNA (cytidine-2'-O-)-methyltransferase RsmI</fullName>
    </alternativeName>
</protein>
<dbReference type="AlphaFoldDB" id="A0A7W3PJB9"/>
<dbReference type="FunFam" id="3.30.950.10:FF:000003">
    <property type="entry name" value="Ribosomal RNA small subunit methyltransferase I"/>
    <property type="match status" value="1"/>
</dbReference>
<dbReference type="EMBL" id="JACGWW010000002">
    <property type="protein sequence ID" value="MBA8813599.1"/>
    <property type="molecule type" value="Genomic_DNA"/>
</dbReference>
<evidence type="ECO:0000256" key="1">
    <source>
        <dbReference type="ARBA" id="ARBA00022490"/>
    </source>
</evidence>
<dbReference type="EC" id="2.1.1.198" evidence="6"/>
<dbReference type="SUPFAM" id="SSF53790">
    <property type="entry name" value="Tetrapyrrole methylase"/>
    <property type="match status" value="1"/>
</dbReference>
<evidence type="ECO:0000256" key="5">
    <source>
        <dbReference type="ARBA" id="ARBA00022691"/>
    </source>
</evidence>
<evidence type="ECO:0000256" key="3">
    <source>
        <dbReference type="ARBA" id="ARBA00022603"/>
    </source>
</evidence>
<name>A0A7W3PJB9_9MICO</name>
<evidence type="ECO:0000256" key="4">
    <source>
        <dbReference type="ARBA" id="ARBA00022679"/>
    </source>
</evidence>
<evidence type="ECO:0000256" key="2">
    <source>
        <dbReference type="ARBA" id="ARBA00022552"/>
    </source>
</evidence>
<evidence type="ECO:0000259" key="7">
    <source>
        <dbReference type="Pfam" id="PF00590"/>
    </source>
</evidence>
<organism evidence="10 12">
    <name type="scientific">Frigoribacterium faeni</name>
    <dbReference type="NCBI Taxonomy" id="145483"/>
    <lineage>
        <taxon>Bacteria</taxon>
        <taxon>Bacillati</taxon>
        <taxon>Actinomycetota</taxon>
        <taxon>Actinomycetes</taxon>
        <taxon>Micrococcales</taxon>
        <taxon>Microbacteriaceae</taxon>
        <taxon>Frigoribacterium</taxon>
    </lineage>
</organism>
<dbReference type="InterPro" id="IPR035996">
    <property type="entry name" value="4pyrrol_Methylase_sf"/>
</dbReference>
<evidence type="ECO:0000313" key="9">
    <source>
        <dbReference type="EMBL" id="GEK84162.1"/>
    </source>
</evidence>
<keyword evidence="5 6" id="KW-0949">S-adenosyl-L-methionine</keyword>
<dbReference type="Pfam" id="PF23016">
    <property type="entry name" value="RsmI_C"/>
    <property type="match status" value="1"/>
</dbReference>
<dbReference type="InterPro" id="IPR000878">
    <property type="entry name" value="4pyrrol_Mease"/>
</dbReference>
<reference evidence="10 12" key="2">
    <citation type="submission" date="2020-07" db="EMBL/GenBank/DDBJ databases">
        <title>Sequencing the genomes of 1000 actinobacteria strains.</title>
        <authorList>
            <person name="Klenk H.-P."/>
        </authorList>
    </citation>
    <scope>NUCLEOTIDE SEQUENCE [LARGE SCALE GENOMIC DNA]</scope>
    <source>
        <strain evidence="10 12">DSM 10309</strain>
    </source>
</reference>
<evidence type="ECO:0000313" key="12">
    <source>
        <dbReference type="Proteomes" id="UP000522688"/>
    </source>
</evidence>